<comment type="similarity">
    <text evidence="2">Belongs to the FLZ family.</text>
</comment>
<keyword evidence="5" id="KW-0863">Zinc-finger</keyword>
<reference evidence="8 9" key="1">
    <citation type="submission" date="2017-07" db="EMBL/GenBank/DDBJ databases">
        <title>An improved, manually edited Actinidia chinensis var. chinensis (kiwifruit) genome highlights the challenges associated with draft genomes and gene prediction in plants.</title>
        <authorList>
            <person name="Pilkington S."/>
            <person name="Crowhurst R."/>
            <person name="Hilario E."/>
            <person name="Nardozza S."/>
            <person name="Fraser L."/>
            <person name="Peng Y."/>
            <person name="Gunaseelan K."/>
            <person name="Simpson R."/>
            <person name="Tahir J."/>
            <person name="Deroles S."/>
            <person name="Templeton K."/>
            <person name="Luo Z."/>
            <person name="Davy M."/>
            <person name="Cheng C."/>
            <person name="Mcneilage M."/>
            <person name="Scaglione D."/>
            <person name="Liu Y."/>
            <person name="Zhang Q."/>
            <person name="Datson P."/>
            <person name="De Silva N."/>
            <person name="Gardiner S."/>
            <person name="Bassett H."/>
            <person name="Chagne D."/>
            <person name="Mccallum J."/>
            <person name="Dzierzon H."/>
            <person name="Deng C."/>
            <person name="Wang Y.-Y."/>
            <person name="Barron N."/>
            <person name="Manako K."/>
            <person name="Bowen J."/>
            <person name="Foster T."/>
            <person name="Erridge Z."/>
            <person name="Tiffin H."/>
            <person name="Waite C."/>
            <person name="Davies K."/>
            <person name="Grierson E."/>
            <person name="Laing W."/>
            <person name="Kirk R."/>
            <person name="Chen X."/>
            <person name="Wood M."/>
            <person name="Montefiori M."/>
            <person name="Brummell D."/>
            <person name="Schwinn K."/>
            <person name="Catanach A."/>
            <person name="Fullerton C."/>
            <person name="Li D."/>
            <person name="Meiyalaghan S."/>
            <person name="Nieuwenhuizen N."/>
            <person name="Read N."/>
            <person name="Prakash R."/>
            <person name="Hunter D."/>
            <person name="Zhang H."/>
            <person name="Mckenzie M."/>
            <person name="Knabel M."/>
            <person name="Harris A."/>
            <person name="Allan A."/>
            <person name="Chen A."/>
            <person name="Janssen B."/>
            <person name="Plunkett B."/>
            <person name="Dwamena C."/>
            <person name="Voogd C."/>
            <person name="Leif D."/>
            <person name="Lafferty D."/>
            <person name="Souleyre E."/>
            <person name="Varkonyi-Gasic E."/>
            <person name="Gambi F."/>
            <person name="Hanley J."/>
            <person name="Yao J.-L."/>
            <person name="Cheung J."/>
            <person name="David K."/>
            <person name="Warren B."/>
            <person name="Marsh K."/>
            <person name="Snowden K."/>
            <person name="Lin-Wang K."/>
            <person name="Brian L."/>
            <person name="Martinez-Sanchez M."/>
            <person name="Wang M."/>
            <person name="Ileperuma N."/>
            <person name="Macnee N."/>
            <person name="Campin R."/>
            <person name="Mcatee P."/>
            <person name="Drummond R."/>
            <person name="Espley R."/>
            <person name="Ireland H."/>
            <person name="Wu R."/>
            <person name="Atkinson R."/>
            <person name="Karunairetnam S."/>
            <person name="Bulley S."/>
            <person name="Chunkath S."/>
            <person name="Hanley Z."/>
            <person name="Storey R."/>
            <person name="Thrimawithana A."/>
            <person name="Thomson S."/>
            <person name="David C."/>
            <person name="Testolin R."/>
        </authorList>
    </citation>
    <scope>NUCLEOTIDE SEQUENCE [LARGE SCALE GENOMIC DNA]</scope>
    <source>
        <strain evidence="9">cv. Red5</strain>
        <tissue evidence="8">Young leaf</tissue>
    </source>
</reference>
<dbReference type="PANTHER" id="PTHR33059:SF4">
    <property type="entry name" value="FCS-LIKE ZINC FINGER 5"/>
    <property type="match status" value="1"/>
</dbReference>
<evidence type="ECO:0000256" key="6">
    <source>
        <dbReference type="PROSITE-ProRule" id="PRU01131"/>
    </source>
</evidence>
<keyword evidence="9" id="KW-1185">Reference proteome</keyword>
<dbReference type="GO" id="GO:0008270">
    <property type="term" value="F:zinc ion binding"/>
    <property type="evidence" value="ECO:0007669"/>
    <property type="project" value="UniProtKB-KW"/>
</dbReference>
<dbReference type="InParanoid" id="A0A2R6RUZ8"/>
<dbReference type="AlphaFoldDB" id="A0A2R6RUZ8"/>
<organism evidence="8 9">
    <name type="scientific">Actinidia chinensis var. chinensis</name>
    <name type="common">Chinese soft-hair kiwi</name>
    <dbReference type="NCBI Taxonomy" id="1590841"/>
    <lineage>
        <taxon>Eukaryota</taxon>
        <taxon>Viridiplantae</taxon>
        <taxon>Streptophyta</taxon>
        <taxon>Embryophyta</taxon>
        <taxon>Tracheophyta</taxon>
        <taxon>Spermatophyta</taxon>
        <taxon>Magnoliopsida</taxon>
        <taxon>eudicotyledons</taxon>
        <taxon>Gunneridae</taxon>
        <taxon>Pentapetalae</taxon>
        <taxon>asterids</taxon>
        <taxon>Ericales</taxon>
        <taxon>Actinidiaceae</taxon>
        <taxon>Actinidia</taxon>
    </lineage>
</organism>
<proteinExistence type="inferred from homology"/>
<dbReference type="OrthoDB" id="1864056at2759"/>
<name>A0A2R6RUZ8_ACTCC</name>
<feature type="zinc finger region" description="FLZ-type" evidence="6">
    <location>
        <begin position="70"/>
        <end position="114"/>
    </location>
</feature>
<evidence type="ECO:0000256" key="1">
    <source>
        <dbReference type="ARBA" id="ARBA00004496"/>
    </source>
</evidence>
<dbReference type="GO" id="GO:0005737">
    <property type="term" value="C:cytoplasm"/>
    <property type="evidence" value="ECO:0007669"/>
    <property type="project" value="UniProtKB-SubCell"/>
</dbReference>
<protein>
    <submittedName>
        <fullName evidence="8">Solute carrier organic anion transporter family member 1A2 like</fullName>
    </submittedName>
</protein>
<evidence type="ECO:0000256" key="2">
    <source>
        <dbReference type="ARBA" id="ARBA00009374"/>
    </source>
</evidence>
<evidence type="ECO:0000313" key="9">
    <source>
        <dbReference type="Proteomes" id="UP000241394"/>
    </source>
</evidence>
<accession>A0A2R6RUZ8</accession>
<dbReference type="Gramene" id="PSS33852">
    <property type="protein sequence ID" value="PSS33852"/>
    <property type="gene ID" value="CEY00_Acc04251"/>
</dbReference>
<evidence type="ECO:0000313" key="8">
    <source>
        <dbReference type="EMBL" id="PSS33852.1"/>
    </source>
</evidence>
<dbReference type="PROSITE" id="PS51795">
    <property type="entry name" value="ZF_FLZ"/>
    <property type="match status" value="1"/>
</dbReference>
<keyword evidence="3" id="KW-0963">Cytoplasm</keyword>
<dbReference type="EMBL" id="NKQK01000003">
    <property type="protein sequence ID" value="PSS33852.1"/>
    <property type="molecule type" value="Genomic_DNA"/>
</dbReference>
<dbReference type="STRING" id="1590841.A0A2R6RUZ8"/>
<keyword evidence="5" id="KW-0862">Zinc</keyword>
<gene>
    <name evidence="8" type="ORF">CEY00_Acc04251</name>
</gene>
<evidence type="ECO:0000256" key="4">
    <source>
        <dbReference type="ARBA" id="ARBA00022723"/>
    </source>
</evidence>
<dbReference type="Proteomes" id="UP000241394">
    <property type="component" value="Chromosome LG3"/>
</dbReference>
<sequence>MSNKRPRVVRSSSSGELGPLINLLSPVEKVAEKPHPCPPPHRSIFTLASFGEKENNDHGYEKRINERRREFFENCFRCKKKIPADESAFMYGYLQAFCSPECREIQIDEDRRNGKLSPEPPVAATIKAKEPAKPPVAATIKAKEPAKTKKYTIAKFN</sequence>
<comment type="subcellular location">
    <subcellularLocation>
        <location evidence="1">Cytoplasm</location>
    </subcellularLocation>
</comment>
<evidence type="ECO:0000256" key="3">
    <source>
        <dbReference type="ARBA" id="ARBA00022490"/>
    </source>
</evidence>
<dbReference type="InterPro" id="IPR007650">
    <property type="entry name" value="Zf-FLZ_dom"/>
</dbReference>
<dbReference type="Pfam" id="PF04570">
    <property type="entry name" value="zf-FLZ"/>
    <property type="match status" value="1"/>
</dbReference>
<evidence type="ECO:0000256" key="5">
    <source>
        <dbReference type="ARBA" id="ARBA00022771"/>
    </source>
</evidence>
<evidence type="ECO:0000259" key="7">
    <source>
        <dbReference type="PROSITE" id="PS51795"/>
    </source>
</evidence>
<keyword evidence="4" id="KW-0479">Metal-binding</keyword>
<comment type="caution">
    <text evidence="8">The sequence shown here is derived from an EMBL/GenBank/DDBJ whole genome shotgun (WGS) entry which is preliminary data.</text>
</comment>
<reference evidence="9" key="2">
    <citation type="journal article" date="2018" name="BMC Genomics">
        <title>A manually annotated Actinidia chinensis var. chinensis (kiwifruit) genome highlights the challenges associated with draft genomes and gene prediction in plants.</title>
        <authorList>
            <person name="Pilkington S.M."/>
            <person name="Crowhurst R."/>
            <person name="Hilario E."/>
            <person name="Nardozza S."/>
            <person name="Fraser L."/>
            <person name="Peng Y."/>
            <person name="Gunaseelan K."/>
            <person name="Simpson R."/>
            <person name="Tahir J."/>
            <person name="Deroles S.C."/>
            <person name="Templeton K."/>
            <person name="Luo Z."/>
            <person name="Davy M."/>
            <person name="Cheng C."/>
            <person name="McNeilage M."/>
            <person name="Scaglione D."/>
            <person name="Liu Y."/>
            <person name="Zhang Q."/>
            <person name="Datson P."/>
            <person name="De Silva N."/>
            <person name="Gardiner S.E."/>
            <person name="Bassett H."/>
            <person name="Chagne D."/>
            <person name="McCallum J."/>
            <person name="Dzierzon H."/>
            <person name="Deng C."/>
            <person name="Wang Y.Y."/>
            <person name="Barron L."/>
            <person name="Manako K."/>
            <person name="Bowen J."/>
            <person name="Foster T.M."/>
            <person name="Erridge Z.A."/>
            <person name="Tiffin H."/>
            <person name="Waite C.N."/>
            <person name="Davies K.M."/>
            <person name="Grierson E.P."/>
            <person name="Laing W.A."/>
            <person name="Kirk R."/>
            <person name="Chen X."/>
            <person name="Wood M."/>
            <person name="Montefiori M."/>
            <person name="Brummell D.A."/>
            <person name="Schwinn K.E."/>
            <person name="Catanach A."/>
            <person name="Fullerton C."/>
            <person name="Li D."/>
            <person name="Meiyalaghan S."/>
            <person name="Nieuwenhuizen N."/>
            <person name="Read N."/>
            <person name="Prakash R."/>
            <person name="Hunter D."/>
            <person name="Zhang H."/>
            <person name="McKenzie M."/>
            <person name="Knabel M."/>
            <person name="Harris A."/>
            <person name="Allan A.C."/>
            <person name="Gleave A."/>
            <person name="Chen A."/>
            <person name="Janssen B.J."/>
            <person name="Plunkett B."/>
            <person name="Ampomah-Dwamena C."/>
            <person name="Voogd C."/>
            <person name="Leif D."/>
            <person name="Lafferty D."/>
            <person name="Souleyre E.J.F."/>
            <person name="Varkonyi-Gasic E."/>
            <person name="Gambi F."/>
            <person name="Hanley J."/>
            <person name="Yao J.L."/>
            <person name="Cheung J."/>
            <person name="David K.M."/>
            <person name="Warren B."/>
            <person name="Marsh K."/>
            <person name="Snowden K.C."/>
            <person name="Lin-Wang K."/>
            <person name="Brian L."/>
            <person name="Martinez-Sanchez M."/>
            <person name="Wang M."/>
            <person name="Ileperuma N."/>
            <person name="Macnee N."/>
            <person name="Campin R."/>
            <person name="McAtee P."/>
            <person name="Drummond R.S.M."/>
            <person name="Espley R.V."/>
            <person name="Ireland H.S."/>
            <person name="Wu R."/>
            <person name="Atkinson R.G."/>
            <person name="Karunairetnam S."/>
            <person name="Bulley S."/>
            <person name="Chunkath S."/>
            <person name="Hanley Z."/>
            <person name="Storey R."/>
            <person name="Thrimawithana A.H."/>
            <person name="Thomson S."/>
            <person name="David C."/>
            <person name="Testolin R."/>
            <person name="Huang H."/>
            <person name="Hellens R.P."/>
            <person name="Schaffer R.J."/>
        </authorList>
    </citation>
    <scope>NUCLEOTIDE SEQUENCE [LARGE SCALE GENOMIC DNA]</scope>
    <source>
        <strain evidence="9">cv. Red5</strain>
    </source>
</reference>
<feature type="domain" description="FLZ-type" evidence="7">
    <location>
        <begin position="70"/>
        <end position="114"/>
    </location>
</feature>
<dbReference type="PANTHER" id="PTHR33059">
    <property type="entry name" value="FCS-LIKE ZINC FINGER 5"/>
    <property type="match status" value="1"/>
</dbReference>